<dbReference type="EMBL" id="KQ978205">
    <property type="protein sequence ID" value="KYM96497.1"/>
    <property type="molecule type" value="Genomic_DNA"/>
</dbReference>
<name>A0A195C6N3_9HYME</name>
<feature type="compositionally biased region" description="Basic and acidic residues" evidence="1">
    <location>
        <begin position="162"/>
        <end position="172"/>
    </location>
</feature>
<dbReference type="AlphaFoldDB" id="A0A195C6N3"/>
<feature type="non-terminal residue" evidence="2">
    <location>
        <position position="1"/>
    </location>
</feature>
<evidence type="ECO:0000256" key="1">
    <source>
        <dbReference type="SAM" id="MobiDB-lite"/>
    </source>
</evidence>
<evidence type="ECO:0000313" key="3">
    <source>
        <dbReference type="Proteomes" id="UP000078542"/>
    </source>
</evidence>
<evidence type="ECO:0000313" key="2">
    <source>
        <dbReference type="EMBL" id="KYM96497.1"/>
    </source>
</evidence>
<dbReference type="Proteomes" id="UP000078542">
    <property type="component" value="Unassembled WGS sequence"/>
</dbReference>
<feature type="region of interest" description="Disordered" evidence="1">
    <location>
        <begin position="158"/>
        <end position="201"/>
    </location>
</feature>
<feature type="compositionally biased region" description="Basic and acidic residues" evidence="1">
    <location>
        <begin position="183"/>
        <end position="196"/>
    </location>
</feature>
<keyword evidence="3" id="KW-1185">Reference proteome</keyword>
<sequence length="306" mass="33530">LFSLPAGERRIPGRLYKSSALPSQETRGSGKGLRDEAGRWKDEGMARYRTWDLPINNKILSCTGNRDTSENARGNKSAATAAKGLLFRFCRGNAERTTTLTTLEGWFVPAGYISYFAIFAMVPDGRVRCIAKIISTAVSPDADDDEKDDDDDAVRGAVRQHLRPDRVDESLPREVSGGGLRSPIEDGAFRRGDGLKHAHRAGKRVPLAKKSGWRPSSPRTILSGESIEARKKPRKGLLSRQTEPFSSEKITGRLDVKSSRLLLAAGFVVLYFSSTVSSPQSLPVLHAIVSKPIIKDTINGPPIKYN</sequence>
<feature type="region of interest" description="Disordered" evidence="1">
    <location>
        <begin position="15"/>
        <end position="36"/>
    </location>
</feature>
<accession>A0A195C6N3</accession>
<proteinExistence type="predicted"/>
<gene>
    <name evidence="2" type="ORF">ALC62_12864</name>
</gene>
<reference evidence="2 3" key="1">
    <citation type="submission" date="2016-03" db="EMBL/GenBank/DDBJ databases">
        <title>Cyphomyrmex costatus WGS genome.</title>
        <authorList>
            <person name="Nygaard S."/>
            <person name="Hu H."/>
            <person name="Boomsma J."/>
            <person name="Zhang G."/>
        </authorList>
    </citation>
    <scope>NUCLEOTIDE SEQUENCE [LARGE SCALE GENOMIC DNA]</scope>
    <source>
        <strain evidence="2">MS0001</strain>
        <tissue evidence="2">Whole body</tissue>
    </source>
</reference>
<organism evidence="2 3">
    <name type="scientific">Cyphomyrmex costatus</name>
    <dbReference type="NCBI Taxonomy" id="456900"/>
    <lineage>
        <taxon>Eukaryota</taxon>
        <taxon>Metazoa</taxon>
        <taxon>Ecdysozoa</taxon>
        <taxon>Arthropoda</taxon>
        <taxon>Hexapoda</taxon>
        <taxon>Insecta</taxon>
        <taxon>Pterygota</taxon>
        <taxon>Neoptera</taxon>
        <taxon>Endopterygota</taxon>
        <taxon>Hymenoptera</taxon>
        <taxon>Apocrita</taxon>
        <taxon>Aculeata</taxon>
        <taxon>Formicoidea</taxon>
        <taxon>Formicidae</taxon>
        <taxon>Myrmicinae</taxon>
        <taxon>Cyphomyrmex</taxon>
    </lineage>
</organism>
<protein>
    <submittedName>
        <fullName evidence="2">Uncharacterized protein</fullName>
    </submittedName>
</protein>